<evidence type="ECO:0000313" key="5">
    <source>
        <dbReference type="Proteomes" id="UP000193648"/>
    </source>
</evidence>
<evidence type="ECO:0000256" key="1">
    <source>
        <dbReference type="ARBA" id="ARBA00022741"/>
    </source>
</evidence>
<keyword evidence="2" id="KW-0342">GTP-binding</keyword>
<feature type="region of interest" description="Disordered" evidence="3">
    <location>
        <begin position="79"/>
        <end position="98"/>
    </location>
</feature>
<dbReference type="InterPro" id="IPR027417">
    <property type="entry name" value="P-loop_NTPase"/>
</dbReference>
<dbReference type="GeneID" id="33572433"/>
<evidence type="ECO:0000313" key="4">
    <source>
        <dbReference type="EMBL" id="ORZ05558.1"/>
    </source>
</evidence>
<dbReference type="AlphaFoldDB" id="A0A1Y2GCX7"/>
<dbReference type="EMBL" id="MCFF01000050">
    <property type="protein sequence ID" value="ORZ05558.1"/>
    <property type="molecule type" value="Genomic_DNA"/>
</dbReference>
<feature type="region of interest" description="Disordered" evidence="3">
    <location>
        <begin position="249"/>
        <end position="319"/>
    </location>
</feature>
<evidence type="ECO:0000256" key="3">
    <source>
        <dbReference type="SAM" id="MobiDB-lite"/>
    </source>
</evidence>
<dbReference type="InParanoid" id="A0A1Y2GCX7"/>
<feature type="compositionally biased region" description="Low complexity" evidence="3">
    <location>
        <begin position="79"/>
        <end position="95"/>
    </location>
</feature>
<feature type="region of interest" description="Disordered" evidence="3">
    <location>
        <begin position="361"/>
        <end position="390"/>
    </location>
</feature>
<feature type="compositionally biased region" description="Low complexity" evidence="3">
    <location>
        <begin position="249"/>
        <end position="266"/>
    </location>
</feature>
<evidence type="ECO:0000256" key="2">
    <source>
        <dbReference type="ARBA" id="ARBA00023134"/>
    </source>
</evidence>
<feature type="compositionally biased region" description="Basic and acidic residues" evidence="3">
    <location>
        <begin position="361"/>
        <end position="370"/>
    </location>
</feature>
<dbReference type="GO" id="GO:0016787">
    <property type="term" value="F:hydrolase activity"/>
    <property type="evidence" value="ECO:0007669"/>
    <property type="project" value="UniProtKB-KW"/>
</dbReference>
<name>A0A1Y2GCX7_9FUNG</name>
<protein>
    <submittedName>
        <fullName evidence="4">p-loop containing nucleoside triphosphate hydrolase protein</fullName>
    </submittedName>
</protein>
<comment type="caution">
    <text evidence="4">The sequence shown here is derived from an EMBL/GenBank/DDBJ whole genome shotgun (WGS) entry which is preliminary data.</text>
</comment>
<reference evidence="4 5" key="1">
    <citation type="submission" date="2016-07" db="EMBL/GenBank/DDBJ databases">
        <title>Pervasive Adenine N6-methylation of Active Genes in Fungi.</title>
        <authorList>
            <consortium name="DOE Joint Genome Institute"/>
            <person name="Mondo S.J."/>
            <person name="Dannebaum R.O."/>
            <person name="Kuo R.C."/>
            <person name="Labutti K."/>
            <person name="Haridas S."/>
            <person name="Kuo A."/>
            <person name="Salamov A."/>
            <person name="Ahrendt S.R."/>
            <person name="Lipzen A."/>
            <person name="Sullivan W."/>
            <person name="Andreopoulos W.B."/>
            <person name="Clum A."/>
            <person name="Lindquist E."/>
            <person name="Daum C."/>
            <person name="Ramamoorthy G.K."/>
            <person name="Gryganskyi A."/>
            <person name="Culley D."/>
            <person name="Magnuson J.K."/>
            <person name="James T.Y."/>
            <person name="O'Malley M.A."/>
            <person name="Stajich J.E."/>
            <person name="Spatafora J.W."/>
            <person name="Visel A."/>
            <person name="Grigoriev I.V."/>
        </authorList>
    </citation>
    <scope>NUCLEOTIDE SEQUENCE [LARGE SCALE GENOMIC DNA]</scope>
    <source>
        <strain evidence="4 5">NRRL 3116</strain>
    </source>
</reference>
<sequence>MQQDYGQEAAVKILVLGDSGVGKSSLVHMLCHNEPLRPAIPTVGCNIDVRLHTTSTSTTAMAAAARSGSGISSLLSRNTVTSNNVNNDNNQSSDSPSHARNETFIEFYDVTGSPAVRHPKSRSMFYNAVVYQGLILVHDLCNRRSYDNLWKWIGDFLEASQSAQSMLSGGFHGGLYGQLDIPLLVVGTKTDMALSQRQQHQHPHGSDLIEKYGGEVISVCTISPTEFMPNSSTTIAFDMFFARVLEPSGSASSRSRSRNTSSHGSTVVYPSGASPIFSRPSITPSATPIPKSPSPSLGYGRQPSRQDRTLSTDSNNSSSAIPIMDFATFTGTTATSTTEIAGERESTINHRAIGVEGERARTPEFLRSDHLASTSTSSPGSSTTPTGSRNALRAQYERNRNVLSQYSNIGVPVYTGSRSHTPMNTR</sequence>
<gene>
    <name evidence="4" type="ORF">BCR41DRAFT_425501</name>
</gene>
<feature type="compositionally biased region" description="Low complexity" evidence="3">
    <location>
        <begin position="373"/>
        <end position="388"/>
    </location>
</feature>
<keyword evidence="1" id="KW-0547">Nucleotide-binding</keyword>
<proteinExistence type="predicted"/>
<dbReference type="SMART" id="SM00175">
    <property type="entry name" value="RAB"/>
    <property type="match status" value="1"/>
</dbReference>
<dbReference type="Proteomes" id="UP000193648">
    <property type="component" value="Unassembled WGS sequence"/>
</dbReference>
<keyword evidence="5" id="KW-1185">Reference proteome</keyword>
<dbReference type="Gene3D" id="3.40.50.300">
    <property type="entry name" value="P-loop containing nucleotide triphosphate hydrolases"/>
    <property type="match status" value="1"/>
</dbReference>
<dbReference type="STRING" id="64571.A0A1Y2GCX7"/>
<accession>A0A1Y2GCX7</accession>
<dbReference type="PRINTS" id="PR00449">
    <property type="entry name" value="RASTRNSFRMNG"/>
</dbReference>
<dbReference type="RefSeq" id="XP_021877132.1">
    <property type="nucleotide sequence ID" value="XM_022030592.1"/>
</dbReference>
<organism evidence="4 5">
    <name type="scientific">Lobosporangium transversale</name>
    <dbReference type="NCBI Taxonomy" id="64571"/>
    <lineage>
        <taxon>Eukaryota</taxon>
        <taxon>Fungi</taxon>
        <taxon>Fungi incertae sedis</taxon>
        <taxon>Mucoromycota</taxon>
        <taxon>Mortierellomycotina</taxon>
        <taxon>Mortierellomycetes</taxon>
        <taxon>Mortierellales</taxon>
        <taxon>Mortierellaceae</taxon>
        <taxon>Lobosporangium</taxon>
    </lineage>
</organism>
<dbReference type="SUPFAM" id="SSF52540">
    <property type="entry name" value="P-loop containing nucleoside triphosphate hydrolases"/>
    <property type="match status" value="1"/>
</dbReference>
<dbReference type="GO" id="GO:0005525">
    <property type="term" value="F:GTP binding"/>
    <property type="evidence" value="ECO:0007669"/>
    <property type="project" value="UniProtKB-KW"/>
</dbReference>
<dbReference type="PANTHER" id="PTHR24073">
    <property type="entry name" value="DRAB5-RELATED"/>
    <property type="match status" value="1"/>
</dbReference>
<dbReference type="OrthoDB" id="8954335at2759"/>
<keyword evidence="4" id="KW-0378">Hydrolase</keyword>
<dbReference type="PROSITE" id="PS51419">
    <property type="entry name" value="RAB"/>
    <property type="match status" value="1"/>
</dbReference>